<dbReference type="InterPro" id="IPR002347">
    <property type="entry name" value="SDR_fam"/>
</dbReference>
<comment type="caution">
    <text evidence="6">The sequence shown here is derived from an EMBL/GenBank/DDBJ whole genome shotgun (WGS) entry which is preliminary data.</text>
</comment>
<proteinExistence type="predicted"/>
<evidence type="ECO:0000259" key="5">
    <source>
        <dbReference type="SMART" id="SM00906"/>
    </source>
</evidence>
<dbReference type="OrthoDB" id="103819at2759"/>
<evidence type="ECO:0000256" key="4">
    <source>
        <dbReference type="SAM" id="MobiDB-lite"/>
    </source>
</evidence>
<evidence type="ECO:0000313" key="7">
    <source>
        <dbReference type="Proteomes" id="UP000234275"/>
    </source>
</evidence>
<dbReference type="InterPro" id="IPR050987">
    <property type="entry name" value="AtrR-like"/>
</dbReference>
<dbReference type="PANTHER" id="PTHR46910">
    <property type="entry name" value="TRANSCRIPTION FACTOR PDR1"/>
    <property type="match status" value="1"/>
</dbReference>
<organism evidence="6 7">
    <name type="scientific">Aspergillus steynii IBT 23096</name>
    <dbReference type="NCBI Taxonomy" id="1392250"/>
    <lineage>
        <taxon>Eukaryota</taxon>
        <taxon>Fungi</taxon>
        <taxon>Dikarya</taxon>
        <taxon>Ascomycota</taxon>
        <taxon>Pezizomycotina</taxon>
        <taxon>Eurotiomycetes</taxon>
        <taxon>Eurotiomycetidae</taxon>
        <taxon>Eurotiales</taxon>
        <taxon>Aspergillaceae</taxon>
        <taxon>Aspergillus</taxon>
        <taxon>Aspergillus subgen. Circumdati</taxon>
    </lineage>
</organism>
<accession>A0A2I2FWC5</accession>
<reference evidence="6 7" key="1">
    <citation type="submission" date="2016-12" db="EMBL/GenBank/DDBJ databases">
        <title>The genomes of Aspergillus section Nigri reveals drivers in fungal speciation.</title>
        <authorList>
            <consortium name="DOE Joint Genome Institute"/>
            <person name="Vesth T.C."/>
            <person name="Nybo J."/>
            <person name="Theobald S."/>
            <person name="Brandl J."/>
            <person name="Frisvad J.C."/>
            <person name="Nielsen K.F."/>
            <person name="Lyhne E.K."/>
            <person name="Kogle M.E."/>
            <person name="Kuo A."/>
            <person name="Riley R."/>
            <person name="Clum A."/>
            <person name="Nolan M."/>
            <person name="Lipzen A."/>
            <person name="Salamov A."/>
            <person name="Henrissat B."/>
            <person name="Wiebenga A."/>
            <person name="De Vries R.P."/>
            <person name="Grigoriev I.V."/>
            <person name="Mortensen U.H."/>
            <person name="Andersen M.R."/>
            <person name="Baker S.E."/>
        </authorList>
    </citation>
    <scope>NUCLEOTIDE SEQUENCE [LARGE SCALE GENOMIC DNA]</scope>
    <source>
        <strain evidence="6 7">IBT 23096</strain>
    </source>
</reference>
<feature type="compositionally biased region" description="Polar residues" evidence="4">
    <location>
        <begin position="633"/>
        <end position="646"/>
    </location>
</feature>
<protein>
    <recommendedName>
        <fullName evidence="5">Xylanolytic transcriptional activator regulatory domain-containing protein</fullName>
    </recommendedName>
</protein>
<dbReference type="VEuPathDB" id="FungiDB:P170DRAFT_450012"/>
<evidence type="ECO:0000256" key="3">
    <source>
        <dbReference type="ARBA" id="ARBA00023242"/>
    </source>
</evidence>
<evidence type="ECO:0000256" key="1">
    <source>
        <dbReference type="ARBA" id="ARBA00023015"/>
    </source>
</evidence>
<dbReference type="AlphaFoldDB" id="A0A2I2FWC5"/>
<dbReference type="EMBL" id="MSFO01000008">
    <property type="protein sequence ID" value="PLB44949.1"/>
    <property type="molecule type" value="Genomic_DNA"/>
</dbReference>
<name>A0A2I2FWC5_9EURO</name>
<dbReference type="InterPro" id="IPR007219">
    <property type="entry name" value="XnlR_reg_dom"/>
</dbReference>
<dbReference type="Pfam" id="PF04082">
    <property type="entry name" value="Fungal_trans"/>
    <property type="match status" value="1"/>
</dbReference>
<keyword evidence="2" id="KW-0804">Transcription</keyword>
<dbReference type="GO" id="GO:0008270">
    <property type="term" value="F:zinc ion binding"/>
    <property type="evidence" value="ECO:0007669"/>
    <property type="project" value="InterPro"/>
</dbReference>
<dbReference type="GO" id="GO:0003700">
    <property type="term" value="F:DNA-binding transcription factor activity"/>
    <property type="evidence" value="ECO:0007669"/>
    <property type="project" value="InterPro"/>
</dbReference>
<dbReference type="GeneID" id="36558785"/>
<dbReference type="GO" id="GO:0006351">
    <property type="term" value="P:DNA-templated transcription"/>
    <property type="evidence" value="ECO:0007669"/>
    <property type="project" value="InterPro"/>
</dbReference>
<keyword evidence="3" id="KW-0539">Nucleus</keyword>
<evidence type="ECO:0000313" key="6">
    <source>
        <dbReference type="EMBL" id="PLB44949.1"/>
    </source>
</evidence>
<keyword evidence="7" id="KW-1185">Reference proteome</keyword>
<dbReference type="InterPro" id="IPR036291">
    <property type="entry name" value="NAD(P)-bd_dom_sf"/>
</dbReference>
<sequence length="720" mass="80089">MSNILVTGSSRGLGLELVKQLAARASTEGGLVIATARKCSSDLNELVAQSNETVVFVSLDVADEASITQSVEETKAALNQRSLDVLINCAGVHSETHGKLAHIDMGGKDADLTVPQGAEAVCNTVESATAKDNGSFKNIYVPGWERYDEQPQREAFAHNSGQRPRTAAVRSTPGANGSNYHALQAKNIIELELDDCQLISRERQSILRSALQVVSSVAESEPYQSGNAIEHPRPTDPTVTIPEEPPRELLFMLLQGPPDAVRIQWPDHIPRKTYERMATALLQSDSRNQLFHQYCVCVYVKAIFHLYQVSRATDNPLIKSQLLQSKSAYTAAATRSIEQFNILQRPDIVTVQALISSALLMQHIGRLNQCWILTSYAARQISSLNYHKTCRVPATSELEQEIHSAVYWCYYLDRTLSSLLDRGPSLPDLEVSPTDLIQLDPSSPYDTLLSVILDVAQIQGRLHAISSCQESLSNSHALETCQLLESKMQAILPSLQSNRDALPKMVQYDWIGVDFCYYAIFVEIHRIHLKSSFSPHIYRKCLVHARKSLEAFHFLQQHASEMPGFDDPYPSFLTCGFFVVFCHIVGTSDASDYHLLRQITESLAHFKQDPHLGRLLTLLQSLQRLCEPLFQSQSNSDSVTEDIPSNANPPVPFSAPEGPSTDSFTIQDSPTALFQDEMALVDGPLQNTELDPSTEWQMWQLFNSQVPAGWLNRGVDLFNL</sequence>
<feature type="region of interest" description="Disordered" evidence="4">
    <location>
        <begin position="156"/>
        <end position="176"/>
    </location>
</feature>
<dbReference type="Proteomes" id="UP000234275">
    <property type="component" value="Unassembled WGS sequence"/>
</dbReference>
<gene>
    <name evidence="6" type="ORF">P170DRAFT_450012</name>
</gene>
<dbReference type="CDD" id="cd12148">
    <property type="entry name" value="fungal_TF_MHR"/>
    <property type="match status" value="1"/>
</dbReference>
<dbReference type="PANTHER" id="PTHR46910:SF1">
    <property type="entry name" value="MISCELLANEOUS ZN(II)2CYS6 TRANSCRIPTION FACTOR (EUROFUNG)-RELATED"/>
    <property type="match status" value="1"/>
</dbReference>
<dbReference type="RefSeq" id="XP_024700251.1">
    <property type="nucleotide sequence ID" value="XM_024851086.1"/>
</dbReference>
<dbReference type="SUPFAM" id="SSF51735">
    <property type="entry name" value="NAD(P)-binding Rossmann-fold domains"/>
    <property type="match status" value="1"/>
</dbReference>
<evidence type="ECO:0000256" key="2">
    <source>
        <dbReference type="ARBA" id="ARBA00023163"/>
    </source>
</evidence>
<dbReference type="Pfam" id="PF00106">
    <property type="entry name" value="adh_short"/>
    <property type="match status" value="1"/>
</dbReference>
<keyword evidence="1" id="KW-0805">Transcription regulation</keyword>
<feature type="region of interest" description="Disordered" evidence="4">
    <location>
        <begin position="633"/>
        <end position="662"/>
    </location>
</feature>
<dbReference type="GO" id="GO:0003677">
    <property type="term" value="F:DNA binding"/>
    <property type="evidence" value="ECO:0007669"/>
    <property type="project" value="InterPro"/>
</dbReference>
<feature type="domain" description="Xylanolytic transcriptional activator regulatory" evidence="5">
    <location>
        <begin position="370"/>
        <end position="442"/>
    </location>
</feature>
<dbReference type="Gene3D" id="3.40.50.720">
    <property type="entry name" value="NAD(P)-binding Rossmann-like Domain"/>
    <property type="match status" value="1"/>
</dbReference>
<dbReference type="SMART" id="SM00906">
    <property type="entry name" value="Fungal_trans"/>
    <property type="match status" value="1"/>
</dbReference>